<proteinExistence type="inferred from homology"/>
<keyword evidence="4" id="KW-1185">Reference proteome</keyword>
<dbReference type="CDD" id="cd11030">
    <property type="entry name" value="CYP105-like"/>
    <property type="match status" value="1"/>
</dbReference>
<protein>
    <submittedName>
        <fullName evidence="3">Cytochrome P450</fullName>
    </submittedName>
</protein>
<name>A0ABT1A6G5_9PSEU</name>
<evidence type="ECO:0000313" key="4">
    <source>
        <dbReference type="Proteomes" id="UP001165283"/>
    </source>
</evidence>
<dbReference type="Pfam" id="PF00067">
    <property type="entry name" value="p450"/>
    <property type="match status" value="1"/>
</dbReference>
<dbReference type="InterPro" id="IPR036396">
    <property type="entry name" value="Cyt_P450_sf"/>
</dbReference>
<keyword evidence="2" id="KW-0479">Metal-binding</keyword>
<dbReference type="PANTHER" id="PTHR46696:SF1">
    <property type="entry name" value="CYTOCHROME P450 YJIB-RELATED"/>
    <property type="match status" value="1"/>
</dbReference>
<dbReference type="Proteomes" id="UP001165283">
    <property type="component" value="Unassembled WGS sequence"/>
</dbReference>
<keyword evidence="2" id="KW-0408">Iron</keyword>
<evidence type="ECO:0000256" key="2">
    <source>
        <dbReference type="RuleBase" id="RU000461"/>
    </source>
</evidence>
<dbReference type="EMBL" id="JAGSOV010000056">
    <property type="protein sequence ID" value="MCO1658590.1"/>
    <property type="molecule type" value="Genomic_DNA"/>
</dbReference>
<sequence length="428" mass="46325">MLRRGTASARRRLRNAVGALLTRAAPVALRLLPAISVVPLRRDGMDPIPRLGRLRERSPVSRIPVPLRAGAWLVTGYEQAREVLAAPSTTFSTDYLNFARAVGLPSQNHPGGLGFTDPPEHTRLRRVLTPEFTGRRLQRLVPRIEAVVAEQLDALAEQSGPVDLVSAFAFPVPSLAICELLGVPYEERADFQRLSTSRFDLADGANAAVGAVESGVDYLLRIIRQQRVAPGDGLLGRLVRDHGDEFTDRELAGLADGLLTGGLETTASTIAMGALLLMQNPELFEQIRTDDAAVEPFVEELLRYLSVVQVAFPRVALKPVRIGDREVKPGAVVVCSLSAANRDPALRPDADRFDPSLPSTRHLAFGHGIHRCVGAELGKIELRAALPALVRRFPHLRLAADAGSLPFRRSSIVHGIDSLPVRLGPPAG</sequence>
<keyword evidence="2" id="KW-0349">Heme</keyword>
<dbReference type="InterPro" id="IPR017972">
    <property type="entry name" value="Cyt_P450_CS"/>
</dbReference>
<keyword evidence="2" id="KW-0503">Monooxygenase</keyword>
<comment type="similarity">
    <text evidence="1 2">Belongs to the cytochrome P450 family.</text>
</comment>
<dbReference type="SUPFAM" id="SSF48264">
    <property type="entry name" value="Cytochrome P450"/>
    <property type="match status" value="1"/>
</dbReference>
<dbReference type="PANTHER" id="PTHR46696">
    <property type="entry name" value="P450, PUTATIVE (EUROFUNG)-RELATED"/>
    <property type="match status" value="1"/>
</dbReference>
<dbReference type="PROSITE" id="PS00086">
    <property type="entry name" value="CYTOCHROME_P450"/>
    <property type="match status" value="1"/>
</dbReference>
<dbReference type="PRINTS" id="PR00385">
    <property type="entry name" value="P450"/>
</dbReference>
<dbReference type="InterPro" id="IPR001128">
    <property type="entry name" value="Cyt_P450"/>
</dbReference>
<reference evidence="3" key="1">
    <citation type="submission" date="2021-04" db="EMBL/GenBank/DDBJ databases">
        <title>Pseudonocardia sp. nov., isolated from sandy soil of mangrove forest.</title>
        <authorList>
            <person name="Zan Z."/>
            <person name="Huang R."/>
            <person name="Liu W."/>
        </authorList>
    </citation>
    <scope>NUCLEOTIDE SEQUENCE</scope>
    <source>
        <strain evidence="3">S2-4</strain>
    </source>
</reference>
<accession>A0ABT1A6G5</accession>
<dbReference type="InterPro" id="IPR002397">
    <property type="entry name" value="Cyt_P450_B"/>
</dbReference>
<dbReference type="PRINTS" id="PR00359">
    <property type="entry name" value="BP450"/>
</dbReference>
<evidence type="ECO:0000256" key="1">
    <source>
        <dbReference type="ARBA" id="ARBA00010617"/>
    </source>
</evidence>
<dbReference type="RefSeq" id="WP_252442708.1">
    <property type="nucleotide sequence ID" value="NZ_JAGSOV010000056.1"/>
</dbReference>
<organism evidence="3 4">
    <name type="scientific">Pseudonocardia humida</name>
    <dbReference type="NCBI Taxonomy" id="2800819"/>
    <lineage>
        <taxon>Bacteria</taxon>
        <taxon>Bacillati</taxon>
        <taxon>Actinomycetota</taxon>
        <taxon>Actinomycetes</taxon>
        <taxon>Pseudonocardiales</taxon>
        <taxon>Pseudonocardiaceae</taxon>
        <taxon>Pseudonocardia</taxon>
    </lineage>
</organism>
<keyword evidence="2" id="KW-0560">Oxidoreductase</keyword>
<evidence type="ECO:0000313" key="3">
    <source>
        <dbReference type="EMBL" id="MCO1658590.1"/>
    </source>
</evidence>
<dbReference type="Gene3D" id="1.10.630.10">
    <property type="entry name" value="Cytochrome P450"/>
    <property type="match status" value="1"/>
</dbReference>
<comment type="caution">
    <text evidence="3">The sequence shown here is derived from an EMBL/GenBank/DDBJ whole genome shotgun (WGS) entry which is preliminary data.</text>
</comment>
<gene>
    <name evidence="3" type="ORF">KDL28_26345</name>
</gene>